<evidence type="ECO:0000313" key="2">
    <source>
        <dbReference type="Proteomes" id="UP000044377"/>
    </source>
</evidence>
<reference evidence="2" key="1">
    <citation type="submission" date="2015-01" db="EMBL/GenBank/DDBJ databases">
        <authorList>
            <person name="Paterson Steve"/>
        </authorList>
    </citation>
    <scope>NUCLEOTIDE SEQUENCE [LARGE SCALE GENOMIC DNA]</scope>
    <source>
        <strain evidence="2">OBR1</strain>
    </source>
</reference>
<sequence>MPTFKFRKKSNRHHSSYLTRLLARFCMAGVLVRPAKALTPRVVQNLLAAILY</sequence>
<name>A0A0G4JWN2_9GAMM</name>
<evidence type="ECO:0000313" key="1">
    <source>
        <dbReference type="EMBL" id="CPR17648.1"/>
    </source>
</evidence>
<dbReference type="AlphaFoldDB" id="A0A0G4JWN2"/>
<dbReference type="STRING" id="1109412.BN1221_02762c"/>
<gene>
    <name evidence="1" type="ORF">BN1221_02762c</name>
</gene>
<proteinExistence type="predicted"/>
<dbReference type="EMBL" id="CGIG01000001">
    <property type="protein sequence ID" value="CPR17648.1"/>
    <property type="molecule type" value="Genomic_DNA"/>
</dbReference>
<dbReference type="Proteomes" id="UP000044377">
    <property type="component" value="Unassembled WGS sequence"/>
</dbReference>
<keyword evidence="2" id="KW-1185">Reference proteome</keyword>
<organism evidence="1 2">
    <name type="scientific">Brenneria goodwinii</name>
    <dbReference type="NCBI Taxonomy" id="1109412"/>
    <lineage>
        <taxon>Bacteria</taxon>
        <taxon>Pseudomonadati</taxon>
        <taxon>Pseudomonadota</taxon>
        <taxon>Gammaproteobacteria</taxon>
        <taxon>Enterobacterales</taxon>
        <taxon>Pectobacteriaceae</taxon>
        <taxon>Brenneria</taxon>
    </lineage>
</organism>
<protein>
    <submittedName>
        <fullName evidence="1">Uncharacterized protein</fullName>
    </submittedName>
</protein>
<accession>A0A0G4JWN2</accession>